<feature type="region of interest" description="Disordered" evidence="8">
    <location>
        <begin position="579"/>
        <end position="615"/>
    </location>
</feature>
<dbReference type="PANTHER" id="PTHR24223:SF464">
    <property type="entry name" value="ABC-TYPE TRANSPORTER CICA"/>
    <property type="match status" value="1"/>
</dbReference>
<comment type="caution">
    <text evidence="12">The sequence shown here is derived from an EMBL/GenBank/DDBJ whole genome shotgun (WGS) entry which is preliminary data.</text>
</comment>
<name>A0A9P8MZ37_9HYPO</name>
<dbReference type="InterPro" id="IPR036640">
    <property type="entry name" value="ABC1_TM_sf"/>
</dbReference>
<dbReference type="RefSeq" id="XP_044722591.1">
    <property type="nucleotide sequence ID" value="XM_044861565.1"/>
</dbReference>
<dbReference type="Pfam" id="PF00664">
    <property type="entry name" value="ABC_membrane"/>
    <property type="match status" value="2"/>
</dbReference>
<dbReference type="CDD" id="cd03244">
    <property type="entry name" value="ABCC_MRP_domain2"/>
    <property type="match status" value="1"/>
</dbReference>
<dbReference type="GO" id="GO:0016020">
    <property type="term" value="C:membrane"/>
    <property type="evidence" value="ECO:0007669"/>
    <property type="project" value="UniProtKB-SubCell"/>
</dbReference>
<dbReference type="Proteomes" id="UP000824596">
    <property type="component" value="Unassembled WGS sequence"/>
</dbReference>
<feature type="transmembrane region" description="Helical" evidence="9">
    <location>
        <begin position="244"/>
        <end position="266"/>
    </location>
</feature>
<dbReference type="InterPro" id="IPR003593">
    <property type="entry name" value="AAA+_ATPase"/>
</dbReference>
<feature type="domain" description="ABC transporter" evidence="10">
    <location>
        <begin position="1206"/>
        <end position="1468"/>
    </location>
</feature>
<feature type="region of interest" description="Disordered" evidence="8">
    <location>
        <begin position="24"/>
        <end position="96"/>
    </location>
</feature>
<feature type="compositionally biased region" description="Basic and acidic residues" evidence="8">
    <location>
        <begin position="324"/>
        <end position="342"/>
    </location>
</feature>
<feature type="transmembrane region" description="Helical" evidence="9">
    <location>
        <begin position="895"/>
        <end position="918"/>
    </location>
</feature>
<keyword evidence="2" id="KW-0813">Transport</keyword>
<feature type="compositionally biased region" description="Gly residues" evidence="8">
    <location>
        <begin position="301"/>
        <end position="310"/>
    </location>
</feature>
<evidence type="ECO:0000256" key="4">
    <source>
        <dbReference type="ARBA" id="ARBA00022741"/>
    </source>
</evidence>
<evidence type="ECO:0000256" key="9">
    <source>
        <dbReference type="SAM" id="Phobius"/>
    </source>
</evidence>
<feature type="domain" description="ABC transmembrane type-1" evidence="11">
    <location>
        <begin position="197"/>
        <end position="537"/>
    </location>
</feature>
<sequence>MADPPESKELRAPEDGLVAVTVDDTTTHDAISPHVDTDEAAANEKKQVRDGGDGAAELSRGTGLAATKSYATDTSVATTMAATRSRTGAEEQGSRTWRQRVNPLRWGRIPEVPEERIVSREHGASFLSRLTFQWMTPLMTTGYKRRLQPGDIWTVNPDRAVEPMTARVREAFRRRVSAGDKHPLFWALHDSFTLEFWLGGLFALLGTLPQVIAPFTLRFLIQFAADAYRASVEQRPPPPIGRGVGLAVGITAMQIVQSVCVSHFIYRGMMMGGQSRAVLIGMIYEKAMVISGRARAGGVGGGEAQAGGGDGDADGDAATGEKPGQTEEKKKKKDKDAKKNAKDAPGIGWANGRIVNLMSVDTYRVDQASALFHMIWTAPILCLITLVLLLVNLTYSALAGFALLVLGVPALTRAIRSLFRRREAINKITDQRVSLTQEILQSVRFVKFFGWERAFLDRLGQFRAREIHAIQVLLAIRNAINAVSMSLPIFASMLSFIVYSLSHHDLSPAQVFSSLALFNGLRIPLNLLPLVLGQVTDAWSSLYRIEQFLTEEEKDEDAVVDLESPHAIELRGAAFTWEKTPSQDPNVGTLAAGNKASSDKPAETKDGPEERREPFKLQGLDLQAGRNELIAVIGSVGSGKSSLLAALAGDMRKTKGDVVFGASRAFCPQYAWIQNTTLQNNITFGKDMDRRWYRRVIEACALEADLDMLPNGDQTEIGERGITISGGQKQRLNIARAIYFDADIVLMDDPLSAVDAHVGRHIFDEAILGLLGDKCRVLATHQLWVLARCDRIVWMEGGGIVAVGTFDELMREHKGFRALMETGAGEEKKTKQTDDDDDDDEIETEAEGGTKTKTRRRAKKGAALMQQEEKAEASVPWSVYGAYVRASGSLLNAPLVFVTLVLSQAANIMTSLWLSYWTSDRFGLSTGQYMGIYAGLGAAQALLMFLFSLLLSILGTRASRVMLRQAVTRVLRAPMAFFDTTPLGRITNRFSRDVDVMDNNLTDAFRMFYFTLAMVTAVFALIVAFFHWFAVALVPLYLLFVVAASYYRASAREVKRFESVLRSTVFARFAEGLSGVASIRAYGLRPRFVADLRAAVDDMNAAYYLTFANQRWLSLRLDMVGNALVFTVAILVVTSRFNVDPSISGLVLSYILAIVQMLQFSIRQLAEVENGMNAVERLRYYGTELDEEAPAHTVDVRPEWPDRGAIAFDAVEMRYRHDLPLVLRGLSMHVAAGERVGIVGRTGAGKSSIVSALFRLVEISAGSITIDGLDIATVGLHDLRSRLAIIPQDPTLFRGTVRSNLDPFGEHSDLELWSALRQADLVPADPSAAEAAAPLPPSTSSSSSPDTSTSSSSPSPRIHLDSAVEEDGLNFSLGQRQLMALARALVRGSQIIVCDEATSSVDMETDDKVQRTMATAFRGKTLLCIAHRLRTIIAYDRICVMDAGRIAELDSPRALWHRNGIFRAMCDRSGIRLADLEAASNAVSGRQTAAVGKAP</sequence>
<feature type="domain" description="ABC transmembrane type-1" evidence="11">
    <location>
        <begin position="895"/>
        <end position="1170"/>
    </location>
</feature>
<feature type="compositionally biased region" description="Acidic residues" evidence="8">
    <location>
        <begin position="834"/>
        <end position="846"/>
    </location>
</feature>
<dbReference type="InterPro" id="IPR017871">
    <property type="entry name" value="ABC_transporter-like_CS"/>
</dbReference>
<dbReference type="FunFam" id="3.40.50.300:FF:000997">
    <property type="entry name" value="Multidrug resistance-associated protein 1"/>
    <property type="match status" value="1"/>
</dbReference>
<feature type="region of interest" description="Disordered" evidence="8">
    <location>
        <begin position="820"/>
        <end position="863"/>
    </location>
</feature>
<proteinExistence type="predicted"/>
<keyword evidence="3 9" id="KW-0812">Transmembrane</keyword>
<reference evidence="12" key="1">
    <citation type="submission" date="2021-09" db="EMBL/GenBank/DDBJ databases">
        <title>A high-quality genome of the endoparasitic fungus Hirsutella rhossiliensis with a comparison of Hirsutella genomes reveals transposable elements contributing to genome size variation.</title>
        <authorList>
            <person name="Lin R."/>
            <person name="Jiao Y."/>
            <person name="Sun X."/>
            <person name="Ling J."/>
            <person name="Xie B."/>
            <person name="Cheng X."/>
        </authorList>
    </citation>
    <scope>NUCLEOTIDE SEQUENCE</scope>
    <source>
        <strain evidence="12">HR02</strain>
    </source>
</reference>
<dbReference type="PROSITE" id="PS50893">
    <property type="entry name" value="ABC_TRANSPORTER_2"/>
    <property type="match status" value="2"/>
</dbReference>
<feature type="transmembrane region" description="Helical" evidence="9">
    <location>
        <begin position="1119"/>
        <end position="1137"/>
    </location>
</feature>
<dbReference type="CDD" id="cd03250">
    <property type="entry name" value="ABCC_MRP_domain1"/>
    <property type="match status" value="1"/>
</dbReference>
<feature type="region of interest" description="Disordered" evidence="8">
    <location>
        <begin position="301"/>
        <end position="344"/>
    </location>
</feature>
<dbReference type="GO" id="GO:0005524">
    <property type="term" value="F:ATP binding"/>
    <property type="evidence" value="ECO:0007669"/>
    <property type="project" value="UniProtKB-KW"/>
</dbReference>
<feature type="region of interest" description="Disordered" evidence="8">
    <location>
        <begin position="1326"/>
        <end position="1359"/>
    </location>
</feature>
<dbReference type="EMBL" id="JAIZPD010000003">
    <property type="protein sequence ID" value="KAH0965078.1"/>
    <property type="molecule type" value="Genomic_DNA"/>
</dbReference>
<dbReference type="InterPro" id="IPR011527">
    <property type="entry name" value="ABC1_TM_dom"/>
</dbReference>
<evidence type="ECO:0000256" key="8">
    <source>
        <dbReference type="SAM" id="MobiDB-lite"/>
    </source>
</evidence>
<evidence type="ECO:0000256" key="3">
    <source>
        <dbReference type="ARBA" id="ARBA00022692"/>
    </source>
</evidence>
<feature type="transmembrane region" description="Helical" evidence="9">
    <location>
        <begin position="397"/>
        <end position="415"/>
    </location>
</feature>
<dbReference type="Gene3D" id="3.40.50.300">
    <property type="entry name" value="P-loop containing nucleotide triphosphate hydrolases"/>
    <property type="match status" value="2"/>
</dbReference>
<dbReference type="PROSITE" id="PS50929">
    <property type="entry name" value="ABC_TM1F"/>
    <property type="match status" value="2"/>
</dbReference>
<feature type="domain" description="ABC transporter" evidence="10">
    <location>
        <begin position="602"/>
        <end position="822"/>
    </location>
</feature>
<comment type="subcellular location">
    <subcellularLocation>
        <location evidence="1">Membrane</location>
        <topology evidence="1">Multi-pass membrane protein</topology>
    </subcellularLocation>
</comment>
<dbReference type="InterPro" id="IPR050173">
    <property type="entry name" value="ABC_transporter_C-like"/>
</dbReference>
<feature type="compositionally biased region" description="Low complexity" evidence="8">
    <location>
        <begin position="1326"/>
        <end position="1356"/>
    </location>
</feature>
<keyword evidence="5" id="KW-0067">ATP-binding</keyword>
<dbReference type="PROSITE" id="PS00211">
    <property type="entry name" value="ABC_TRANSPORTER_1"/>
    <property type="match status" value="2"/>
</dbReference>
<keyword evidence="4" id="KW-0547">Nucleotide-binding</keyword>
<feature type="compositionally biased region" description="Basic and acidic residues" evidence="8">
    <location>
        <begin position="42"/>
        <end position="52"/>
    </location>
</feature>
<evidence type="ECO:0000256" key="5">
    <source>
        <dbReference type="ARBA" id="ARBA00022840"/>
    </source>
</evidence>
<feature type="transmembrane region" description="Helical" evidence="9">
    <location>
        <begin position="1032"/>
        <end position="1049"/>
    </location>
</feature>
<dbReference type="CDD" id="cd18606">
    <property type="entry name" value="ABC_6TM_YOR1_D2_like"/>
    <property type="match status" value="1"/>
</dbReference>
<keyword evidence="13" id="KW-1185">Reference proteome</keyword>
<dbReference type="SMART" id="SM00382">
    <property type="entry name" value="AAA"/>
    <property type="match status" value="2"/>
</dbReference>
<evidence type="ECO:0000256" key="2">
    <source>
        <dbReference type="ARBA" id="ARBA00022448"/>
    </source>
</evidence>
<evidence type="ECO:0000259" key="11">
    <source>
        <dbReference type="PROSITE" id="PS50929"/>
    </source>
</evidence>
<dbReference type="FunFam" id="1.20.1560.10:FF:000010">
    <property type="entry name" value="Multidrug resistance-associated ABC transporter"/>
    <property type="match status" value="1"/>
</dbReference>
<evidence type="ECO:0000256" key="6">
    <source>
        <dbReference type="ARBA" id="ARBA00022989"/>
    </source>
</evidence>
<dbReference type="GO" id="GO:0140359">
    <property type="term" value="F:ABC-type transporter activity"/>
    <property type="evidence" value="ECO:0007669"/>
    <property type="project" value="InterPro"/>
</dbReference>
<keyword evidence="6 9" id="KW-1133">Transmembrane helix</keyword>
<feature type="transmembrane region" description="Helical" evidence="9">
    <location>
        <begin position="479"/>
        <end position="499"/>
    </location>
</feature>
<dbReference type="CDD" id="cd18597">
    <property type="entry name" value="ABC_6TM_YOR1_D1_like"/>
    <property type="match status" value="1"/>
</dbReference>
<dbReference type="SUPFAM" id="SSF90123">
    <property type="entry name" value="ABC transporter transmembrane region"/>
    <property type="match status" value="2"/>
</dbReference>
<evidence type="ECO:0000256" key="7">
    <source>
        <dbReference type="ARBA" id="ARBA00023136"/>
    </source>
</evidence>
<gene>
    <name evidence="12" type="ORF">HRG_03094</name>
</gene>
<feature type="transmembrane region" description="Helical" evidence="9">
    <location>
        <begin position="370"/>
        <end position="391"/>
    </location>
</feature>
<dbReference type="SUPFAM" id="SSF52540">
    <property type="entry name" value="P-loop containing nucleoside triphosphate hydrolases"/>
    <property type="match status" value="2"/>
</dbReference>
<dbReference type="GO" id="GO:0016887">
    <property type="term" value="F:ATP hydrolysis activity"/>
    <property type="evidence" value="ECO:0007669"/>
    <property type="project" value="InterPro"/>
</dbReference>
<keyword evidence="7 9" id="KW-0472">Membrane</keyword>
<evidence type="ECO:0000259" key="10">
    <source>
        <dbReference type="PROSITE" id="PS50893"/>
    </source>
</evidence>
<evidence type="ECO:0000256" key="1">
    <source>
        <dbReference type="ARBA" id="ARBA00004141"/>
    </source>
</evidence>
<dbReference type="OrthoDB" id="6500128at2759"/>
<feature type="compositionally biased region" description="Polar residues" evidence="8">
    <location>
        <begin position="69"/>
        <end position="86"/>
    </location>
</feature>
<feature type="transmembrane region" description="Helical" evidence="9">
    <location>
        <begin position="930"/>
        <end position="954"/>
    </location>
</feature>
<dbReference type="InterPro" id="IPR003439">
    <property type="entry name" value="ABC_transporter-like_ATP-bd"/>
</dbReference>
<dbReference type="FunFam" id="3.40.50.300:FF:000565">
    <property type="entry name" value="ABC bile acid transporter"/>
    <property type="match status" value="1"/>
</dbReference>
<evidence type="ECO:0000313" key="12">
    <source>
        <dbReference type="EMBL" id="KAH0965078.1"/>
    </source>
</evidence>
<feature type="transmembrane region" description="Helical" evidence="9">
    <location>
        <begin position="511"/>
        <end position="532"/>
    </location>
</feature>
<dbReference type="GeneID" id="68352223"/>
<dbReference type="InterPro" id="IPR027417">
    <property type="entry name" value="P-loop_NTPase"/>
</dbReference>
<evidence type="ECO:0000313" key="13">
    <source>
        <dbReference type="Proteomes" id="UP000824596"/>
    </source>
</evidence>
<accession>A0A9P8MZ37</accession>
<protein>
    <submittedName>
        <fullName evidence="12">ABC transporter transmembrane domain-containing protein</fullName>
    </submittedName>
</protein>
<feature type="transmembrane region" description="Helical" evidence="9">
    <location>
        <begin position="1007"/>
        <end position="1026"/>
    </location>
</feature>
<dbReference type="Gene3D" id="1.20.1560.10">
    <property type="entry name" value="ABC transporter type 1, transmembrane domain"/>
    <property type="match status" value="2"/>
</dbReference>
<dbReference type="PANTHER" id="PTHR24223">
    <property type="entry name" value="ATP-BINDING CASSETTE SUB-FAMILY C"/>
    <property type="match status" value="1"/>
</dbReference>
<dbReference type="Pfam" id="PF00005">
    <property type="entry name" value="ABC_tran"/>
    <property type="match status" value="2"/>
</dbReference>
<organism evidence="12 13">
    <name type="scientific">Hirsutella rhossiliensis</name>
    <dbReference type="NCBI Taxonomy" id="111463"/>
    <lineage>
        <taxon>Eukaryota</taxon>
        <taxon>Fungi</taxon>
        <taxon>Dikarya</taxon>
        <taxon>Ascomycota</taxon>
        <taxon>Pezizomycotina</taxon>
        <taxon>Sordariomycetes</taxon>
        <taxon>Hypocreomycetidae</taxon>
        <taxon>Hypocreales</taxon>
        <taxon>Ophiocordycipitaceae</taxon>
        <taxon>Hirsutella</taxon>
    </lineage>
</organism>
<feature type="compositionally biased region" description="Basic and acidic residues" evidence="8">
    <location>
        <begin position="597"/>
        <end position="615"/>
    </location>
</feature>